<reference evidence="2" key="2">
    <citation type="submission" date="2020-09" db="EMBL/GenBank/DDBJ databases">
        <authorList>
            <person name="Sun Q."/>
            <person name="Zhou Y."/>
        </authorList>
    </citation>
    <scope>NUCLEOTIDE SEQUENCE</scope>
    <source>
        <strain evidence="2">CGMCC 4.5737</strain>
    </source>
</reference>
<dbReference type="PRINTS" id="PR00412">
    <property type="entry name" value="EPOXHYDRLASE"/>
</dbReference>
<sequence length="264" mass="29452">MNVSPLHVHQFGEGRPLLALHGITAHGARWRRFGPEHLPGFRVIGPDLRGHGRSTHLPPWTLEQHAADVLGVLDELGLDRIPVMGHSYGGAVALYLAQLAPERIERLLLLDHAIGLSAEWMSEFAEGQLTKQVYFADRAEARAWLRDDWPGASEEALDDETADHLAQDEDGRWYWRYHRTAVITACSEMTRPHVVPPAGTRTLVVQAMQDDFVRPEFLTDAKAVLGDDLVVAEIDCGHMVYINDPTETGRLMRDFLTEQLGSSG</sequence>
<dbReference type="PANTHER" id="PTHR43798:SF33">
    <property type="entry name" value="HYDROLASE, PUTATIVE (AFU_ORTHOLOGUE AFUA_2G14860)-RELATED"/>
    <property type="match status" value="1"/>
</dbReference>
<dbReference type="PANTHER" id="PTHR43798">
    <property type="entry name" value="MONOACYLGLYCEROL LIPASE"/>
    <property type="match status" value="1"/>
</dbReference>
<gene>
    <name evidence="2" type="ORF">GCM10012275_11470</name>
</gene>
<comment type="caution">
    <text evidence="2">The sequence shown here is derived from an EMBL/GenBank/DDBJ whole genome shotgun (WGS) entry which is preliminary data.</text>
</comment>
<dbReference type="GO" id="GO:0016020">
    <property type="term" value="C:membrane"/>
    <property type="evidence" value="ECO:0007669"/>
    <property type="project" value="TreeGrafter"/>
</dbReference>
<protein>
    <submittedName>
        <fullName evidence="2">Putative hydrolase, alpha/beta fold LipV</fullName>
    </submittedName>
</protein>
<dbReference type="PRINTS" id="PR00111">
    <property type="entry name" value="ABHYDROLASE"/>
</dbReference>
<evidence type="ECO:0000313" key="3">
    <source>
        <dbReference type="Proteomes" id="UP000637578"/>
    </source>
</evidence>
<keyword evidence="2" id="KW-0378">Hydrolase</keyword>
<dbReference type="Proteomes" id="UP000637578">
    <property type="component" value="Unassembled WGS sequence"/>
</dbReference>
<reference evidence="2" key="1">
    <citation type="journal article" date="2014" name="Int. J. Syst. Evol. Microbiol.">
        <title>Complete genome sequence of Corynebacterium casei LMG S-19264T (=DSM 44701T), isolated from a smear-ripened cheese.</title>
        <authorList>
            <consortium name="US DOE Joint Genome Institute (JGI-PGF)"/>
            <person name="Walter F."/>
            <person name="Albersmeier A."/>
            <person name="Kalinowski J."/>
            <person name="Ruckert C."/>
        </authorList>
    </citation>
    <scope>NUCLEOTIDE SEQUENCE</scope>
    <source>
        <strain evidence="2">CGMCC 4.5737</strain>
    </source>
</reference>
<dbReference type="AlphaFoldDB" id="A0A8J3CAY1"/>
<dbReference type="SUPFAM" id="SSF53474">
    <property type="entry name" value="alpha/beta-Hydrolases"/>
    <property type="match status" value="1"/>
</dbReference>
<dbReference type="GO" id="GO:0016787">
    <property type="term" value="F:hydrolase activity"/>
    <property type="evidence" value="ECO:0007669"/>
    <property type="project" value="UniProtKB-KW"/>
</dbReference>
<evidence type="ECO:0000313" key="2">
    <source>
        <dbReference type="EMBL" id="GGM42199.1"/>
    </source>
</evidence>
<dbReference type="InterPro" id="IPR000073">
    <property type="entry name" value="AB_hydrolase_1"/>
</dbReference>
<dbReference type="RefSeq" id="WP_229686079.1">
    <property type="nucleotide sequence ID" value="NZ_BMMK01000003.1"/>
</dbReference>
<evidence type="ECO:0000259" key="1">
    <source>
        <dbReference type="Pfam" id="PF00561"/>
    </source>
</evidence>
<dbReference type="InterPro" id="IPR050266">
    <property type="entry name" value="AB_hydrolase_sf"/>
</dbReference>
<dbReference type="InterPro" id="IPR000639">
    <property type="entry name" value="Epox_hydrolase-like"/>
</dbReference>
<keyword evidence="3" id="KW-1185">Reference proteome</keyword>
<dbReference type="Gene3D" id="3.40.50.1820">
    <property type="entry name" value="alpha/beta hydrolase"/>
    <property type="match status" value="1"/>
</dbReference>
<proteinExistence type="predicted"/>
<name>A0A8J3CAY1_9PSEU</name>
<accession>A0A8J3CAY1</accession>
<organism evidence="2 3">
    <name type="scientific">Longimycelium tulufanense</name>
    <dbReference type="NCBI Taxonomy" id="907463"/>
    <lineage>
        <taxon>Bacteria</taxon>
        <taxon>Bacillati</taxon>
        <taxon>Actinomycetota</taxon>
        <taxon>Actinomycetes</taxon>
        <taxon>Pseudonocardiales</taxon>
        <taxon>Pseudonocardiaceae</taxon>
        <taxon>Longimycelium</taxon>
    </lineage>
</organism>
<dbReference type="InterPro" id="IPR029058">
    <property type="entry name" value="AB_hydrolase_fold"/>
</dbReference>
<dbReference type="Pfam" id="PF00561">
    <property type="entry name" value="Abhydrolase_1"/>
    <property type="match status" value="1"/>
</dbReference>
<feature type="domain" description="AB hydrolase-1" evidence="1">
    <location>
        <begin position="16"/>
        <end position="245"/>
    </location>
</feature>
<dbReference type="EMBL" id="BMMK01000003">
    <property type="protein sequence ID" value="GGM42199.1"/>
    <property type="molecule type" value="Genomic_DNA"/>
</dbReference>